<evidence type="ECO:0000256" key="1">
    <source>
        <dbReference type="SAM" id="SignalP"/>
    </source>
</evidence>
<feature type="chain" id="PRO_5002225196" evidence="1">
    <location>
        <begin position="19"/>
        <end position="162"/>
    </location>
</feature>
<organism evidence="2 3">
    <name type="scientific">Collybiopsis luxurians FD-317 M1</name>
    <dbReference type="NCBI Taxonomy" id="944289"/>
    <lineage>
        <taxon>Eukaryota</taxon>
        <taxon>Fungi</taxon>
        <taxon>Dikarya</taxon>
        <taxon>Basidiomycota</taxon>
        <taxon>Agaricomycotina</taxon>
        <taxon>Agaricomycetes</taxon>
        <taxon>Agaricomycetidae</taxon>
        <taxon>Agaricales</taxon>
        <taxon>Marasmiineae</taxon>
        <taxon>Omphalotaceae</taxon>
        <taxon>Collybiopsis</taxon>
        <taxon>Collybiopsis luxurians</taxon>
    </lineage>
</organism>
<dbReference type="AlphaFoldDB" id="A0A0D0CEM3"/>
<protein>
    <submittedName>
        <fullName evidence="2">Uncharacterized protein</fullName>
    </submittedName>
</protein>
<keyword evidence="3" id="KW-1185">Reference proteome</keyword>
<dbReference type="Proteomes" id="UP000053593">
    <property type="component" value="Unassembled WGS sequence"/>
</dbReference>
<dbReference type="HOGENOM" id="CLU_1635596_0_0_1"/>
<evidence type="ECO:0000313" key="2">
    <source>
        <dbReference type="EMBL" id="KIK53433.1"/>
    </source>
</evidence>
<keyword evidence="1" id="KW-0732">Signal</keyword>
<proteinExistence type="predicted"/>
<reference evidence="2 3" key="1">
    <citation type="submission" date="2014-04" db="EMBL/GenBank/DDBJ databases">
        <title>Evolutionary Origins and Diversification of the Mycorrhizal Mutualists.</title>
        <authorList>
            <consortium name="DOE Joint Genome Institute"/>
            <consortium name="Mycorrhizal Genomics Consortium"/>
            <person name="Kohler A."/>
            <person name="Kuo A."/>
            <person name="Nagy L.G."/>
            <person name="Floudas D."/>
            <person name="Copeland A."/>
            <person name="Barry K.W."/>
            <person name="Cichocki N."/>
            <person name="Veneault-Fourrey C."/>
            <person name="LaButti K."/>
            <person name="Lindquist E.A."/>
            <person name="Lipzen A."/>
            <person name="Lundell T."/>
            <person name="Morin E."/>
            <person name="Murat C."/>
            <person name="Riley R."/>
            <person name="Ohm R."/>
            <person name="Sun H."/>
            <person name="Tunlid A."/>
            <person name="Henrissat B."/>
            <person name="Grigoriev I.V."/>
            <person name="Hibbett D.S."/>
            <person name="Martin F."/>
        </authorList>
    </citation>
    <scope>NUCLEOTIDE SEQUENCE [LARGE SCALE GENOMIC DNA]</scope>
    <source>
        <strain evidence="2 3">FD-317 M1</strain>
    </source>
</reference>
<evidence type="ECO:0000313" key="3">
    <source>
        <dbReference type="Proteomes" id="UP000053593"/>
    </source>
</evidence>
<gene>
    <name evidence="2" type="ORF">GYMLUDRAFT_63693</name>
</gene>
<dbReference type="EMBL" id="KN834829">
    <property type="protein sequence ID" value="KIK53433.1"/>
    <property type="molecule type" value="Genomic_DNA"/>
</dbReference>
<name>A0A0D0CEM3_9AGAR</name>
<accession>A0A0D0CEM3</accession>
<sequence length="162" mass="16995">MRLSLSVIVTAFACVAFAAPYVPVDMDARELSGSIVDRSPDQLSHLPRADSASTTSSEGDTRLTVYYASSLSKDRVEGYAVTAINDHLAKLGLPNKPVASKDIVFHAATSGSATATATHVSFELWNAPKCGDAPNHHCVVTADVANGQLTNIKIKNGAGKVL</sequence>
<feature type="signal peptide" evidence="1">
    <location>
        <begin position="1"/>
        <end position="18"/>
    </location>
</feature>